<dbReference type="Gene3D" id="3.60.120.10">
    <property type="entry name" value="Anthranilate synthase"/>
    <property type="match status" value="1"/>
</dbReference>
<proteinExistence type="predicted"/>
<dbReference type="EC" id="2.6.1.85" evidence="1"/>
<dbReference type="SUPFAM" id="SSF56322">
    <property type="entry name" value="ADC synthase"/>
    <property type="match status" value="1"/>
</dbReference>
<reference evidence="7" key="1">
    <citation type="journal article" date="2018" name="Front. Microbiol.">
        <title>Genome-Based Analysis Reveals the Taxonomy and Diversity of the Family Idiomarinaceae.</title>
        <authorList>
            <person name="Liu Y."/>
            <person name="Lai Q."/>
            <person name="Shao Z."/>
        </authorList>
    </citation>
    <scope>NUCLEOTIDE SEQUENCE [LARGE SCALE GENOMIC DNA]</scope>
    <source>
        <strain evidence="7">GBPy7</strain>
    </source>
</reference>
<dbReference type="OrthoDB" id="9803598at2"/>
<sequence length="497" mass="54231">MAFKHPQLTASPLAYEKWQDTCAIFAPFAHEPWAMLLDSAGAEHPNSRYDILLRQPEKTCTEISTIDGEPFAEINQWLNAATVTELPEEYADLPFQGGLAGLFGYDLGRTLEHIPEIATADIALPDIAVGLYFHALIIDHQRQRVVAIHPKNATITPEAFWAANNSAGAKYPNQGKFTLRTPWQSNMDAAEYTQRINAIHEFLRAGDCYQINLAQRFHAEFSGDPWGAYLALRETNQAPFSAWLNIPGGVVLSLSPERFLQTYPDGSVETRPIKGTRPRGKDAADDASSAEILKNSAKDRAENLMIVDLLRNDLSRVCTPGSVSVPELFKIESFHAVHHLVSTVQGKLAPAQTPLSLLAAAFPGGSITGAPKIRAMEIIESLEPHRRSVYCGSIGYFSVHGHSDTSITIRTLCCVDDHIYCWAGGGIVIDSKAEAEYQETLDKVAKILPVLSSLNVNTPEFGALDTAVAGANAKDTSAEKPNSVTINAVKQNTRQAS</sequence>
<organism evidence="6 7">
    <name type="scientific">Aliidiomarina iranensis</name>
    <dbReference type="NCBI Taxonomy" id="1434071"/>
    <lineage>
        <taxon>Bacteria</taxon>
        <taxon>Pseudomonadati</taxon>
        <taxon>Pseudomonadota</taxon>
        <taxon>Gammaproteobacteria</taxon>
        <taxon>Alteromonadales</taxon>
        <taxon>Idiomarinaceae</taxon>
        <taxon>Aliidiomarina</taxon>
    </lineage>
</organism>
<dbReference type="PRINTS" id="PR00095">
    <property type="entry name" value="ANTSNTHASEI"/>
</dbReference>
<evidence type="ECO:0000256" key="1">
    <source>
        <dbReference type="ARBA" id="ARBA00013139"/>
    </source>
</evidence>
<evidence type="ECO:0000259" key="5">
    <source>
        <dbReference type="Pfam" id="PF04715"/>
    </source>
</evidence>
<dbReference type="EMBL" id="PIPJ01000002">
    <property type="protein sequence ID" value="RUO22697.1"/>
    <property type="molecule type" value="Genomic_DNA"/>
</dbReference>
<dbReference type="Pfam" id="PF00425">
    <property type="entry name" value="Chorismate_bind"/>
    <property type="match status" value="1"/>
</dbReference>
<protein>
    <recommendedName>
        <fullName evidence="1">aminodeoxychorismate synthase</fullName>
        <ecNumber evidence="1">2.6.1.85</ecNumber>
    </recommendedName>
</protein>
<feature type="region of interest" description="Disordered" evidence="3">
    <location>
        <begin position="265"/>
        <end position="288"/>
    </location>
</feature>
<dbReference type="GO" id="GO:0046820">
    <property type="term" value="F:4-amino-4-deoxychorismate synthase activity"/>
    <property type="evidence" value="ECO:0007669"/>
    <property type="project" value="UniProtKB-EC"/>
</dbReference>
<accession>A0A432W104</accession>
<dbReference type="PANTHER" id="PTHR11236">
    <property type="entry name" value="AMINOBENZOATE/ANTHRANILATE SYNTHASE"/>
    <property type="match status" value="1"/>
</dbReference>
<comment type="caution">
    <text evidence="6">The sequence shown here is derived from an EMBL/GenBank/DDBJ whole genome shotgun (WGS) entry which is preliminary data.</text>
</comment>
<keyword evidence="2" id="KW-0808">Transferase</keyword>
<dbReference type="NCBIfam" id="TIGR00553">
    <property type="entry name" value="pabB"/>
    <property type="match status" value="1"/>
</dbReference>
<dbReference type="InterPro" id="IPR015890">
    <property type="entry name" value="Chorismate_C"/>
</dbReference>
<dbReference type="GO" id="GO:0009396">
    <property type="term" value="P:folic acid-containing compound biosynthetic process"/>
    <property type="evidence" value="ECO:0007669"/>
    <property type="project" value="InterPro"/>
</dbReference>
<evidence type="ECO:0000313" key="7">
    <source>
        <dbReference type="Proteomes" id="UP000288395"/>
    </source>
</evidence>
<feature type="domain" description="Anthranilate synthase component I N-terminal" evidence="5">
    <location>
        <begin position="20"/>
        <end position="145"/>
    </location>
</feature>
<evidence type="ECO:0000313" key="6">
    <source>
        <dbReference type="EMBL" id="RUO22697.1"/>
    </source>
</evidence>
<feature type="domain" description="Chorismate-utilising enzyme C-terminal" evidence="4">
    <location>
        <begin position="189"/>
        <end position="443"/>
    </location>
</feature>
<dbReference type="PANTHER" id="PTHR11236:SF50">
    <property type="entry name" value="AMINODEOXYCHORISMATE SYNTHASE COMPONENT 1"/>
    <property type="match status" value="1"/>
</dbReference>
<dbReference type="InterPro" id="IPR006805">
    <property type="entry name" value="Anth_synth_I_N"/>
</dbReference>
<name>A0A432W104_9GAMM</name>
<dbReference type="InterPro" id="IPR005802">
    <property type="entry name" value="ADC_synth_comp_1"/>
</dbReference>
<dbReference type="InterPro" id="IPR005801">
    <property type="entry name" value="ADC_synthase"/>
</dbReference>
<keyword evidence="7" id="KW-1185">Reference proteome</keyword>
<dbReference type="Pfam" id="PF04715">
    <property type="entry name" value="Anth_synt_I_N"/>
    <property type="match status" value="1"/>
</dbReference>
<evidence type="ECO:0000256" key="3">
    <source>
        <dbReference type="SAM" id="MobiDB-lite"/>
    </source>
</evidence>
<evidence type="ECO:0000256" key="2">
    <source>
        <dbReference type="ARBA" id="ARBA00022679"/>
    </source>
</evidence>
<dbReference type="AlphaFoldDB" id="A0A432W104"/>
<gene>
    <name evidence="6" type="primary">pabB</name>
    <name evidence="6" type="ORF">CWE08_05660</name>
</gene>
<dbReference type="GO" id="GO:0000162">
    <property type="term" value="P:L-tryptophan biosynthetic process"/>
    <property type="evidence" value="ECO:0007669"/>
    <property type="project" value="TreeGrafter"/>
</dbReference>
<dbReference type="RefSeq" id="WP_126766486.1">
    <property type="nucleotide sequence ID" value="NZ_PIPJ01000002.1"/>
</dbReference>
<evidence type="ECO:0000259" key="4">
    <source>
        <dbReference type="Pfam" id="PF00425"/>
    </source>
</evidence>
<dbReference type="InterPro" id="IPR019999">
    <property type="entry name" value="Anth_synth_I-like"/>
</dbReference>
<dbReference type="Proteomes" id="UP000288395">
    <property type="component" value="Unassembled WGS sequence"/>
</dbReference>